<dbReference type="Gene3D" id="2.160.20.10">
    <property type="entry name" value="Single-stranded right-handed beta-helix, Pectin lyase-like"/>
    <property type="match status" value="1"/>
</dbReference>
<dbReference type="PANTHER" id="PTHR31736:SF19">
    <property type="entry name" value="PECTIN LYASE SUPERFAMILY PROTEIN-RELATED"/>
    <property type="match status" value="1"/>
</dbReference>
<keyword evidence="13" id="KW-1185">Reference proteome</keyword>
<organism evidence="12 13">
    <name type="scientific">Syncephalastrum racemosum</name>
    <name type="common">Filamentous fungus</name>
    <dbReference type="NCBI Taxonomy" id="13706"/>
    <lineage>
        <taxon>Eukaryota</taxon>
        <taxon>Fungi</taxon>
        <taxon>Fungi incertae sedis</taxon>
        <taxon>Mucoromycota</taxon>
        <taxon>Mucoromycotina</taxon>
        <taxon>Mucoromycetes</taxon>
        <taxon>Mucorales</taxon>
        <taxon>Syncephalastraceae</taxon>
        <taxon>Syncephalastrum</taxon>
    </lineage>
</organism>
<keyword evidence="12" id="KW-0456">Lyase</keyword>
<protein>
    <submittedName>
        <fullName evidence="12">Pectin lyase fold/virulence factor</fullName>
    </submittedName>
</protein>
<evidence type="ECO:0000256" key="9">
    <source>
        <dbReference type="ARBA" id="ARBA00023316"/>
    </source>
</evidence>
<feature type="signal peptide" evidence="11">
    <location>
        <begin position="1"/>
        <end position="24"/>
    </location>
</feature>
<name>A0A1X2HVD4_SYNRA</name>
<feature type="chain" id="PRO_5012688007" evidence="11">
    <location>
        <begin position="25"/>
        <end position="405"/>
    </location>
</feature>
<dbReference type="InterPro" id="IPR000743">
    <property type="entry name" value="Glyco_hydro_28"/>
</dbReference>
<keyword evidence="5 10" id="KW-0378">Hydrolase</keyword>
<evidence type="ECO:0000256" key="11">
    <source>
        <dbReference type="SAM" id="SignalP"/>
    </source>
</evidence>
<gene>
    <name evidence="12" type="ORF">BCR43DRAFT_560201</name>
</gene>
<dbReference type="InterPro" id="IPR012334">
    <property type="entry name" value="Pectin_lyas_fold"/>
</dbReference>
<sequence length="405" mass="43803">MPIGKRSLLAWSAVAAAFSQIVFGKECTVGAPSGGDDTPQIMDALDACASGGTITIPSGEYQLLTPVNKEGLENIVIDLQGSLVLPESIEDQKAPATKNWIWLEGKGVTFRGSTKDDGGVIDGKGQAWYDSQELDNRFALLGLQLQDSAISNLKLKQPCNNFFNVRKSSNVNFTDLTLTAESSNADKPPHNTDGFDLTDSTQLNFKSIDIYNQDDCIAFKNGTTFVTADDVYCNGGHGYSVGSLGKGGSFSVISDIKMTRMTCENCYAVAQIKYYPAGSTGYVRNFICEDFTVKNVRMPIWINSHYPCKSADFTNDGGCNGYPKPSKIQVSNVQFSGFSGTTDGSYGQTVAVVECPYGTDCTEVYIKDFNVSPPKGTPSYVCNNIDNKDDLGIDCEITHEAAPKW</sequence>
<evidence type="ECO:0000256" key="2">
    <source>
        <dbReference type="ARBA" id="ARBA00008834"/>
    </source>
</evidence>
<evidence type="ECO:0000256" key="7">
    <source>
        <dbReference type="ARBA" id="ARBA00023180"/>
    </source>
</evidence>
<proteinExistence type="inferred from homology"/>
<dbReference type="GO" id="GO:0004650">
    <property type="term" value="F:polygalacturonase activity"/>
    <property type="evidence" value="ECO:0007669"/>
    <property type="project" value="InterPro"/>
</dbReference>
<dbReference type="InParanoid" id="A0A1X2HVD4"/>
<keyword evidence="9" id="KW-0961">Cell wall biogenesis/degradation</keyword>
<comment type="subcellular location">
    <subcellularLocation>
        <location evidence="1">Secreted</location>
    </subcellularLocation>
</comment>
<evidence type="ECO:0000256" key="1">
    <source>
        <dbReference type="ARBA" id="ARBA00004613"/>
    </source>
</evidence>
<dbReference type="GO" id="GO:0046576">
    <property type="term" value="F:rhamnogalacturonan alpha-L-rhamnopyranosyl-(1-&gt;4)-alpha-D-galactopyranosyluronide lyase activity"/>
    <property type="evidence" value="ECO:0007669"/>
    <property type="project" value="UniProtKB-ARBA"/>
</dbReference>
<keyword evidence="3" id="KW-0964">Secreted</keyword>
<evidence type="ECO:0000256" key="4">
    <source>
        <dbReference type="ARBA" id="ARBA00022729"/>
    </source>
</evidence>
<evidence type="ECO:0000313" key="12">
    <source>
        <dbReference type="EMBL" id="ORZ03526.1"/>
    </source>
</evidence>
<evidence type="ECO:0000313" key="13">
    <source>
        <dbReference type="Proteomes" id="UP000242180"/>
    </source>
</evidence>
<dbReference type="GO" id="GO:0005975">
    <property type="term" value="P:carbohydrate metabolic process"/>
    <property type="evidence" value="ECO:0007669"/>
    <property type="project" value="InterPro"/>
</dbReference>
<keyword evidence="4 11" id="KW-0732">Signal</keyword>
<dbReference type="SUPFAM" id="SSF51126">
    <property type="entry name" value="Pectin lyase-like"/>
    <property type="match status" value="1"/>
</dbReference>
<keyword evidence="6" id="KW-1015">Disulfide bond</keyword>
<dbReference type="PANTHER" id="PTHR31736">
    <property type="match status" value="1"/>
</dbReference>
<comment type="similarity">
    <text evidence="2 10">Belongs to the glycosyl hydrolase 28 family.</text>
</comment>
<dbReference type="OMA" id="DHINIRS"/>
<dbReference type="AlphaFoldDB" id="A0A1X2HVD4"/>
<reference evidence="12 13" key="1">
    <citation type="submission" date="2016-07" db="EMBL/GenBank/DDBJ databases">
        <title>Pervasive Adenine N6-methylation of Active Genes in Fungi.</title>
        <authorList>
            <consortium name="DOE Joint Genome Institute"/>
            <person name="Mondo S.J."/>
            <person name="Dannebaum R.O."/>
            <person name="Kuo R.C."/>
            <person name="Labutti K."/>
            <person name="Haridas S."/>
            <person name="Kuo A."/>
            <person name="Salamov A."/>
            <person name="Ahrendt S.R."/>
            <person name="Lipzen A."/>
            <person name="Sullivan W."/>
            <person name="Andreopoulos W.B."/>
            <person name="Clum A."/>
            <person name="Lindquist E."/>
            <person name="Daum C."/>
            <person name="Ramamoorthy G.K."/>
            <person name="Gryganskyi A."/>
            <person name="Culley D."/>
            <person name="Magnuson J.K."/>
            <person name="James T.Y."/>
            <person name="O'Malley M.A."/>
            <person name="Stajich J.E."/>
            <person name="Spatafora J.W."/>
            <person name="Visel A."/>
            <person name="Grigoriev I.V."/>
        </authorList>
    </citation>
    <scope>NUCLEOTIDE SEQUENCE [LARGE SCALE GENOMIC DNA]</scope>
    <source>
        <strain evidence="12 13">NRRL 2496</strain>
    </source>
</reference>
<comment type="caution">
    <text evidence="12">The sequence shown here is derived from an EMBL/GenBank/DDBJ whole genome shotgun (WGS) entry which is preliminary data.</text>
</comment>
<dbReference type="InterPro" id="IPR011050">
    <property type="entry name" value="Pectin_lyase_fold/virulence"/>
</dbReference>
<dbReference type="GO" id="GO:0071555">
    <property type="term" value="P:cell wall organization"/>
    <property type="evidence" value="ECO:0007669"/>
    <property type="project" value="UniProtKB-KW"/>
</dbReference>
<evidence type="ECO:0000256" key="6">
    <source>
        <dbReference type="ARBA" id="ARBA00023157"/>
    </source>
</evidence>
<dbReference type="EMBL" id="MCGN01000001">
    <property type="protein sequence ID" value="ORZ03526.1"/>
    <property type="molecule type" value="Genomic_DNA"/>
</dbReference>
<dbReference type="Proteomes" id="UP000242180">
    <property type="component" value="Unassembled WGS sequence"/>
</dbReference>
<evidence type="ECO:0000256" key="8">
    <source>
        <dbReference type="ARBA" id="ARBA00023295"/>
    </source>
</evidence>
<dbReference type="OrthoDB" id="187139at2759"/>
<keyword evidence="8 10" id="KW-0326">Glycosidase</keyword>
<evidence type="ECO:0000256" key="10">
    <source>
        <dbReference type="RuleBase" id="RU361169"/>
    </source>
</evidence>
<accession>A0A1X2HVD4</accession>
<dbReference type="Pfam" id="PF00295">
    <property type="entry name" value="Glyco_hydro_28"/>
    <property type="match status" value="1"/>
</dbReference>
<keyword evidence="7" id="KW-0325">Glycoprotein</keyword>
<dbReference type="GO" id="GO:0005576">
    <property type="term" value="C:extracellular region"/>
    <property type="evidence" value="ECO:0007669"/>
    <property type="project" value="UniProtKB-SubCell"/>
</dbReference>
<dbReference type="STRING" id="13706.A0A1X2HVD4"/>
<evidence type="ECO:0000256" key="3">
    <source>
        <dbReference type="ARBA" id="ARBA00022525"/>
    </source>
</evidence>
<evidence type="ECO:0000256" key="5">
    <source>
        <dbReference type="ARBA" id="ARBA00022801"/>
    </source>
</evidence>